<feature type="transmembrane region" description="Helical" evidence="12">
    <location>
        <begin position="28"/>
        <end position="49"/>
    </location>
</feature>
<organism evidence="15 16">
    <name type="scientific">Planktothrix serta PCC 8927</name>
    <dbReference type="NCBI Taxonomy" id="671068"/>
    <lineage>
        <taxon>Bacteria</taxon>
        <taxon>Bacillati</taxon>
        <taxon>Cyanobacteriota</taxon>
        <taxon>Cyanophyceae</taxon>
        <taxon>Oscillatoriophycideae</taxon>
        <taxon>Oscillatoriales</taxon>
        <taxon>Microcoleaceae</taxon>
        <taxon>Planktothrix</taxon>
    </lineage>
</organism>
<protein>
    <recommendedName>
        <fullName evidence="3">histidine kinase</fullName>
        <ecNumber evidence="3">2.7.13.3</ecNumber>
    </recommendedName>
</protein>
<dbReference type="Pfam" id="PF00672">
    <property type="entry name" value="HAMP"/>
    <property type="match status" value="1"/>
</dbReference>
<keyword evidence="10 12" id="KW-0472">Membrane</keyword>
<dbReference type="InterPro" id="IPR003594">
    <property type="entry name" value="HATPase_dom"/>
</dbReference>
<dbReference type="Gene3D" id="6.10.340.10">
    <property type="match status" value="1"/>
</dbReference>
<keyword evidence="9" id="KW-0902">Two-component regulatory system</keyword>
<dbReference type="PANTHER" id="PTHR45436">
    <property type="entry name" value="SENSOR HISTIDINE KINASE YKOH"/>
    <property type="match status" value="1"/>
</dbReference>
<feature type="coiled-coil region" evidence="11">
    <location>
        <begin position="297"/>
        <end position="324"/>
    </location>
</feature>
<evidence type="ECO:0000259" key="14">
    <source>
        <dbReference type="PROSITE" id="PS50885"/>
    </source>
</evidence>
<dbReference type="PROSITE" id="PS50885">
    <property type="entry name" value="HAMP"/>
    <property type="match status" value="1"/>
</dbReference>
<dbReference type="OrthoDB" id="9763461at2"/>
<accession>A0A7Z9BPH6</accession>
<dbReference type="PANTHER" id="PTHR45436:SF5">
    <property type="entry name" value="SENSOR HISTIDINE KINASE TRCS"/>
    <property type="match status" value="1"/>
</dbReference>
<evidence type="ECO:0000256" key="4">
    <source>
        <dbReference type="ARBA" id="ARBA00022553"/>
    </source>
</evidence>
<evidence type="ECO:0000256" key="2">
    <source>
        <dbReference type="ARBA" id="ARBA00004370"/>
    </source>
</evidence>
<dbReference type="GO" id="GO:0005886">
    <property type="term" value="C:plasma membrane"/>
    <property type="evidence" value="ECO:0007669"/>
    <property type="project" value="TreeGrafter"/>
</dbReference>
<dbReference type="Pfam" id="PF02518">
    <property type="entry name" value="HATPase_c"/>
    <property type="match status" value="1"/>
</dbReference>
<keyword evidence="5" id="KW-0808">Transferase</keyword>
<dbReference type="EC" id="2.7.13.3" evidence="3"/>
<evidence type="ECO:0000256" key="8">
    <source>
        <dbReference type="ARBA" id="ARBA00022989"/>
    </source>
</evidence>
<comment type="caution">
    <text evidence="15">The sequence shown here is derived from an EMBL/GenBank/DDBJ whole genome shotgun (WGS) entry which is preliminary data.</text>
</comment>
<gene>
    <name evidence="15" type="ORF">PL8927_630133</name>
</gene>
<dbReference type="PROSITE" id="PS50109">
    <property type="entry name" value="HIS_KIN"/>
    <property type="match status" value="1"/>
</dbReference>
<evidence type="ECO:0000259" key="13">
    <source>
        <dbReference type="PROSITE" id="PS50109"/>
    </source>
</evidence>
<feature type="domain" description="Histidine kinase" evidence="13">
    <location>
        <begin position="266"/>
        <end position="481"/>
    </location>
</feature>
<comment type="subcellular location">
    <subcellularLocation>
        <location evidence="2">Membrane</location>
    </subcellularLocation>
</comment>
<keyword evidence="4" id="KW-0597">Phosphoprotein</keyword>
<evidence type="ECO:0000256" key="9">
    <source>
        <dbReference type="ARBA" id="ARBA00023012"/>
    </source>
</evidence>
<evidence type="ECO:0000256" key="7">
    <source>
        <dbReference type="ARBA" id="ARBA00022777"/>
    </source>
</evidence>
<dbReference type="FunFam" id="3.30.565.10:FF:000006">
    <property type="entry name" value="Sensor histidine kinase WalK"/>
    <property type="match status" value="1"/>
</dbReference>
<dbReference type="SUPFAM" id="SSF47384">
    <property type="entry name" value="Homodimeric domain of signal transducing histidine kinase"/>
    <property type="match status" value="1"/>
</dbReference>
<dbReference type="InterPro" id="IPR005467">
    <property type="entry name" value="His_kinase_dom"/>
</dbReference>
<keyword evidence="8 12" id="KW-1133">Transmembrane helix</keyword>
<dbReference type="RefSeq" id="WP_083622641.1">
    <property type="nucleotide sequence ID" value="NZ_LR734871.1"/>
</dbReference>
<dbReference type="PRINTS" id="PR00344">
    <property type="entry name" value="BCTRLSENSOR"/>
</dbReference>
<dbReference type="Gene3D" id="1.10.287.130">
    <property type="match status" value="1"/>
</dbReference>
<dbReference type="Gene3D" id="3.30.565.10">
    <property type="entry name" value="Histidine kinase-like ATPase, C-terminal domain"/>
    <property type="match status" value="1"/>
</dbReference>
<dbReference type="InterPro" id="IPR003661">
    <property type="entry name" value="HisK_dim/P_dom"/>
</dbReference>
<evidence type="ECO:0000313" key="15">
    <source>
        <dbReference type="EMBL" id="VXD19705.1"/>
    </source>
</evidence>
<evidence type="ECO:0000313" key="16">
    <source>
        <dbReference type="Proteomes" id="UP000184550"/>
    </source>
</evidence>
<dbReference type="InterPro" id="IPR050428">
    <property type="entry name" value="TCS_sensor_his_kinase"/>
</dbReference>
<comment type="catalytic activity">
    <reaction evidence="1">
        <text>ATP + protein L-histidine = ADP + protein N-phospho-L-histidine.</text>
        <dbReference type="EC" id="2.7.13.3"/>
    </reaction>
</comment>
<dbReference type="CDD" id="cd00075">
    <property type="entry name" value="HATPase"/>
    <property type="match status" value="1"/>
</dbReference>
<dbReference type="SUPFAM" id="SSF55874">
    <property type="entry name" value="ATPase domain of HSP90 chaperone/DNA topoisomerase II/histidine kinase"/>
    <property type="match status" value="1"/>
</dbReference>
<dbReference type="SMART" id="SM00388">
    <property type="entry name" value="HisKA"/>
    <property type="match status" value="1"/>
</dbReference>
<dbReference type="Pfam" id="PF00512">
    <property type="entry name" value="HisKA"/>
    <property type="match status" value="1"/>
</dbReference>
<keyword evidence="11" id="KW-0175">Coiled coil</keyword>
<evidence type="ECO:0000256" key="11">
    <source>
        <dbReference type="SAM" id="Coils"/>
    </source>
</evidence>
<keyword evidence="16" id="KW-1185">Reference proteome</keyword>
<evidence type="ECO:0000256" key="5">
    <source>
        <dbReference type="ARBA" id="ARBA00022679"/>
    </source>
</evidence>
<feature type="domain" description="HAMP" evidence="14">
    <location>
        <begin position="204"/>
        <end position="258"/>
    </location>
</feature>
<evidence type="ECO:0000256" key="1">
    <source>
        <dbReference type="ARBA" id="ARBA00000085"/>
    </source>
</evidence>
<evidence type="ECO:0000256" key="3">
    <source>
        <dbReference type="ARBA" id="ARBA00012438"/>
    </source>
</evidence>
<evidence type="ECO:0000256" key="12">
    <source>
        <dbReference type="SAM" id="Phobius"/>
    </source>
</evidence>
<evidence type="ECO:0000256" key="6">
    <source>
        <dbReference type="ARBA" id="ARBA00022692"/>
    </source>
</evidence>
<name>A0A7Z9BPH6_9CYAN</name>
<dbReference type="GO" id="GO:0000155">
    <property type="term" value="F:phosphorelay sensor kinase activity"/>
    <property type="evidence" value="ECO:0007669"/>
    <property type="project" value="InterPro"/>
</dbReference>
<keyword evidence="7 15" id="KW-0418">Kinase</keyword>
<evidence type="ECO:0000256" key="10">
    <source>
        <dbReference type="ARBA" id="ARBA00023136"/>
    </source>
</evidence>
<dbReference type="AlphaFoldDB" id="A0A7Z9BPH6"/>
<dbReference type="SMART" id="SM00304">
    <property type="entry name" value="HAMP"/>
    <property type="match status" value="1"/>
</dbReference>
<dbReference type="SMART" id="SM00387">
    <property type="entry name" value="HATPase_c"/>
    <property type="match status" value="1"/>
</dbReference>
<dbReference type="EMBL" id="CZCU02000139">
    <property type="protein sequence ID" value="VXD19705.1"/>
    <property type="molecule type" value="Genomic_DNA"/>
</dbReference>
<dbReference type="FunFam" id="1.10.287.130:FF:000001">
    <property type="entry name" value="Two-component sensor histidine kinase"/>
    <property type="match status" value="1"/>
</dbReference>
<dbReference type="InterPro" id="IPR003660">
    <property type="entry name" value="HAMP_dom"/>
</dbReference>
<dbReference type="Proteomes" id="UP000184550">
    <property type="component" value="Unassembled WGS sequence"/>
</dbReference>
<dbReference type="InterPro" id="IPR004358">
    <property type="entry name" value="Sig_transdc_His_kin-like_C"/>
</dbReference>
<dbReference type="CDD" id="cd06225">
    <property type="entry name" value="HAMP"/>
    <property type="match status" value="1"/>
</dbReference>
<keyword evidence="6 12" id="KW-0812">Transmembrane</keyword>
<reference evidence="15" key="1">
    <citation type="submission" date="2019-10" db="EMBL/GenBank/DDBJ databases">
        <authorList>
            <consortium name="Genoscope - CEA"/>
            <person name="William W."/>
        </authorList>
    </citation>
    <scope>NUCLEOTIDE SEQUENCE [LARGE SCALE GENOMIC DNA]</scope>
    <source>
        <strain evidence="15">BBR_PRJEB10992</strain>
    </source>
</reference>
<proteinExistence type="predicted"/>
<dbReference type="InterPro" id="IPR036097">
    <property type="entry name" value="HisK_dim/P_sf"/>
</dbReference>
<dbReference type="CDD" id="cd00082">
    <property type="entry name" value="HisKA"/>
    <property type="match status" value="1"/>
</dbReference>
<dbReference type="InterPro" id="IPR036890">
    <property type="entry name" value="HATPase_C_sf"/>
</dbReference>
<sequence>MKSTRRFRFPINPFTGKRISTSSLQFRLTLELVVLSILGLSSVAVWAGWQLSQNLIVAHKGTLEYISARFPEQVELYSEMGSIEVGLNRSVYKSSTGGVMVWVKRNDGMLLVNSPGMDMQSSKITQMISLTQVPSEPSLIHINDRYLVICARTLTIKNQLQGTVYFSKDITTEKHQLNHSIRSLIAVSSLVILLLMLAIANRIRHALHPLEQMSQVASTLSADDLNAAKLELHQAPDEILGLAQTFNEMLLRLSASWEQQRQFVGNVSHELRTPLTVVLGYLQSLLRRGTNFSDYQKQALETAIGETERTIRMLEDLLDLARADSGNLHFSVNPVVLNTLVAEVAAMSQTVSNREITLVSTDQEVVASADQNRLQQVLINLVDNAIKYSSPEQPVDLVLEKTEKHAIIHICDGGIGISLAHQNRIFERFYRVDESMTRSRDGTGLGLAIAKSLIEGMEGRITLRSKPGEGSVFTIILPIWNSQL</sequence>